<evidence type="ECO:0000259" key="1">
    <source>
        <dbReference type="Pfam" id="PF07833"/>
    </source>
</evidence>
<organism evidence="2 3">
    <name type="scientific">Moorella mulderi DSM 14980</name>
    <dbReference type="NCBI Taxonomy" id="1122241"/>
    <lineage>
        <taxon>Bacteria</taxon>
        <taxon>Bacillati</taxon>
        <taxon>Bacillota</taxon>
        <taxon>Clostridia</taxon>
        <taxon>Neomoorellales</taxon>
        <taxon>Neomoorellaceae</taxon>
        <taxon>Neomoorella</taxon>
    </lineage>
</organism>
<dbReference type="Proteomes" id="UP000075670">
    <property type="component" value="Unassembled WGS sequence"/>
</dbReference>
<reference evidence="2 3" key="1">
    <citation type="submission" date="2016-02" db="EMBL/GenBank/DDBJ databases">
        <title>Genome sequence of Moorella mulderi DSM 14980.</title>
        <authorList>
            <person name="Poehlein A."/>
            <person name="Daniel R."/>
        </authorList>
    </citation>
    <scope>NUCLEOTIDE SEQUENCE [LARGE SCALE GENOMIC DNA]</scope>
    <source>
        <strain evidence="2 3">DSM 14980</strain>
    </source>
</reference>
<keyword evidence="3" id="KW-1185">Reference proteome</keyword>
<dbReference type="Pfam" id="PF07833">
    <property type="entry name" value="Cu_amine_oxidN1"/>
    <property type="match status" value="1"/>
</dbReference>
<dbReference type="RefSeq" id="WP_084785652.1">
    <property type="nucleotide sequence ID" value="NZ_LTBC01000015.1"/>
</dbReference>
<evidence type="ECO:0000313" key="2">
    <source>
        <dbReference type="EMBL" id="KYH31132.1"/>
    </source>
</evidence>
<dbReference type="PATRIC" id="fig|1122241.3.peg.2831"/>
<accession>A0A151AU82</accession>
<gene>
    <name evidence="2" type="ORF">MOMUL_26650</name>
</gene>
<dbReference type="EMBL" id="LTBC01000015">
    <property type="protein sequence ID" value="KYH31132.1"/>
    <property type="molecule type" value="Genomic_DNA"/>
</dbReference>
<proteinExistence type="predicted"/>
<dbReference type="InterPro" id="IPR036582">
    <property type="entry name" value="Mao_N_sf"/>
</dbReference>
<evidence type="ECO:0000313" key="3">
    <source>
        <dbReference type="Proteomes" id="UP000075670"/>
    </source>
</evidence>
<dbReference type="AlphaFoldDB" id="A0A151AU82"/>
<dbReference type="OrthoDB" id="1684927at2"/>
<name>A0A151AU82_9FIRM</name>
<feature type="domain" description="Copper amine oxidase-like N-terminal" evidence="1">
    <location>
        <begin position="10"/>
        <end position="48"/>
    </location>
</feature>
<dbReference type="Gene3D" id="3.30.457.10">
    <property type="entry name" value="Copper amine oxidase-like, N-terminal domain"/>
    <property type="match status" value="1"/>
</dbReference>
<protein>
    <recommendedName>
        <fullName evidence="1">Copper amine oxidase-like N-terminal domain-containing protein</fullName>
    </recommendedName>
</protein>
<sequence>MASTNSYGYQVPLRSTLESMGYKVDWQGEGKPIKASKGGKSYDITPGMYEF</sequence>
<comment type="caution">
    <text evidence="2">The sequence shown here is derived from an EMBL/GenBank/DDBJ whole genome shotgun (WGS) entry which is preliminary data.</text>
</comment>
<dbReference type="InterPro" id="IPR012854">
    <property type="entry name" value="Cu_amine_oxidase-like_N"/>
</dbReference>
<dbReference type="SUPFAM" id="SSF55383">
    <property type="entry name" value="Copper amine oxidase, domain N"/>
    <property type="match status" value="1"/>
</dbReference>